<dbReference type="InterPro" id="IPR003593">
    <property type="entry name" value="AAA+_ATPase"/>
</dbReference>
<dbReference type="EMBL" id="JADIME010000076">
    <property type="protein sequence ID" value="MBO8465731.1"/>
    <property type="molecule type" value="Genomic_DNA"/>
</dbReference>
<evidence type="ECO:0000313" key="5">
    <source>
        <dbReference type="EMBL" id="MBO8465731.1"/>
    </source>
</evidence>
<dbReference type="InterPro" id="IPR014721">
    <property type="entry name" value="Ribsml_uS5_D2-typ_fold_subgr"/>
</dbReference>
<dbReference type="SMART" id="SM00382">
    <property type="entry name" value="AAA"/>
    <property type="match status" value="1"/>
</dbReference>
<evidence type="ECO:0000256" key="1">
    <source>
        <dbReference type="ARBA" id="ARBA00006354"/>
    </source>
</evidence>
<dbReference type="InterPro" id="IPR025158">
    <property type="entry name" value="Mg_chelat-rel_C"/>
</dbReference>
<dbReference type="CDD" id="cd00009">
    <property type="entry name" value="AAA"/>
    <property type="match status" value="1"/>
</dbReference>
<evidence type="ECO:0000256" key="2">
    <source>
        <dbReference type="ARBA" id="ARBA00022741"/>
    </source>
</evidence>
<evidence type="ECO:0000256" key="3">
    <source>
        <dbReference type="ARBA" id="ARBA00022840"/>
    </source>
</evidence>
<sequence length="523" mass="55395">MLTKINCAKCIGIEAGIVTVEVDISPGIGIHLIGMPDTAIKESVMRVTTALKASGFRIPGHRIVINLAPGDVRKSGTGYDLAIALGIAISSGQIPAGNIGDYIIMGELGLDGSLRSIAGALPIAQAAADNGFTGVIMPRMSACEAVEIEGIELLYADKFTDVANIISDPAYRNVFDARKLDRGSFPGDMPEIFPGHGCFGEPEIPDFSDISGQESAKRAVETAVSGGHNILLIGTPGSGKSTLAKAVAGILPPMGEEERIETGKLYSVAGIPPPPGSRRPFRAPYRSITTAALIGGGINAMPGEISLAHNGVLFLDEATEIAAHQLNALKEPLENGEITISRLKQKIRYPASFMLILAANPCPCGYFGEGGDRCKCNPAAIERHLTKLSGALLDRIDIRIYMPPVQGRTLTSSLHGDGTAETSAMIAERVLKARLIQKKRFSGTGIISNGRMNKEEAERYCLLGHDEIAFCERLVDSLGLSARGYVRILRTARTIADIGGCERVSKGHLAQAASYRKAGNLDI</sequence>
<dbReference type="InterPro" id="IPR027417">
    <property type="entry name" value="P-loop_NTPase"/>
</dbReference>
<dbReference type="Pfam" id="PF01078">
    <property type="entry name" value="Mg_chelatase"/>
    <property type="match status" value="1"/>
</dbReference>
<dbReference type="InterPro" id="IPR020568">
    <property type="entry name" value="Ribosomal_Su5_D2-typ_SF"/>
</dbReference>
<proteinExistence type="inferred from homology"/>
<dbReference type="Pfam" id="PF13541">
    <property type="entry name" value="ChlI"/>
    <property type="match status" value="1"/>
</dbReference>
<dbReference type="InterPro" id="IPR004482">
    <property type="entry name" value="Mg_chelat-rel"/>
</dbReference>
<comment type="caution">
    <text evidence="5">The sequence shown here is derived from an EMBL/GenBank/DDBJ whole genome shotgun (WGS) entry which is preliminary data.</text>
</comment>
<evidence type="ECO:0000259" key="4">
    <source>
        <dbReference type="SMART" id="SM00382"/>
    </source>
</evidence>
<dbReference type="SUPFAM" id="SSF52540">
    <property type="entry name" value="P-loop containing nucleoside triphosphate hydrolases"/>
    <property type="match status" value="1"/>
</dbReference>
<organism evidence="5 6">
    <name type="scientific">Candidatus Merdivivens pullistercoris</name>
    <dbReference type="NCBI Taxonomy" id="2840873"/>
    <lineage>
        <taxon>Bacteria</taxon>
        <taxon>Pseudomonadati</taxon>
        <taxon>Bacteroidota</taxon>
        <taxon>Bacteroidia</taxon>
        <taxon>Bacteroidales</taxon>
        <taxon>Muribaculaceae</taxon>
        <taxon>Muribaculaceae incertae sedis</taxon>
        <taxon>Candidatus Merdivivens</taxon>
    </lineage>
</organism>
<reference evidence="5" key="2">
    <citation type="journal article" date="2021" name="PeerJ">
        <title>Extensive microbial diversity within the chicken gut microbiome revealed by metagenomics and culture.</title>
        <authorList>
            <person name="Gilroy R."/>
            <person name="Ravi A."/>
            <person name="Getino M."/>
            <person name="Pursley I."/>
            <person name="Horton D.L."/>
            <person name="Alikhan N.F."/>
            <person name="Baker D."/>
            <person name="Gharbi K."/>
            <person name="Hall N."/>
            <person name="Watson M."/>
            <person name="Adriaenssens E.M."/>
            <person name="Foster-Nyarko E."/>
            <person name="Jarju S."/>
            <person name="Secka A."/>
            <person name="Antonio M."/>
            <person name="Oren A."/>
            <person name="Chaudhuri R.R."/>
            <person name="La Ragione R."/>
            <person name="Hildebrand F."/>
            <person name="Pallen M.J."/>
        </authorList>
    </citation>
    <scope>NUCLEOTIDE SEQUENCE</scope>
    <source>
        <strain evidence="5">10037</strain>
    </source>
</reference>
<dbReference type="InterPro" id="IPR000523">
    <property type="entry name" value="Mg_chelatse_chII-like_cat_dom"/>
</dbReference>
<dbReference type="PRINTS" id="PR01657">
    <property type="entry name" value="MCMFAMILY"/>
</dbReference>
<dbReference type="PANTHER" id="PTHR32039">
    <property type="entry name" value="MAGNESIUM-CHELATASE SUBUNIT CHLI"/>
    <property type="match status" value="1"/>
</dbReference>
<keyword evidence="3" id="KW-0067">ATP-binding</keyword>
<feature type="domain" description="AAA+ ATPase" evidence="4">
    <location>
        <begin position="226"/>
        <end position="406"/>
    </location>
</feature>
<dbReference type="Gene3D" id="3.30.230.10">
    <property type="match status" value="1"/>
</dbReference>
<comment type="similarity">
    <text evidence="1">Belongs to the Mg-chelatase subunits D/I family. ComM subfamily.</text>
</comment>
<accession>A0A9D9I645</accession>
<name>A0A9D9I645_9BACT</name>
<evidence type="ECO:0000313" key="6">
    <source>
        <dbReference type="Proteomes" id="UP000823597"/>
    </source>
</evidence>
<dbReference type="InterPro" id="IPR045006">
    <property type="entry name" value="CHLI-like"/>
</dbReference>
<gene>
    <name evidence="5" type="ORF">IAB93_07035</name>
</gene>
<keyword evidence="2" id="KW-0547">Nucleotide-binding</keyword>
<dbReference type="InterPro" id="IPR001208">
    <property type="entry name" value="MCM_dom"/>
</dbReference>
<reference evidence="5" key="1">
    <citation type="submission" date="2020-10" db="EMBL/GenBank/DDBJ databases">
        <authorList>
            <person name="Gilroy R."/>
        </authorList>
    </citation>
    <scope>NUCLEOTIDE SEQUENCE</scope>
    <source>
        <strain evidence="5">10037</strain>
    </source>
</reference>
<dbReference type="Proteomes" id="UP000823597">
    <property type="component" value="Unassembled WGS sequence"/>
</dbReference>
<dbReference type="SUPFAM" id="SSF54211">
    <property type="entry name" value="Ribosomal protein S5 domain 2-like"/>
    <property type="match status" value="1"/>
</dbReference>
<dbReference type="NCBIfam" id="TIGR00368">
    <property type="entry name" value="YifB family Mg chelatase-like AAA ATPase"/>
    <property type="match status" value="1"/>
</dbReference>
<dbReference type="Gene3D" id="3.40.50.300">
    <property type="entry name" value="P-loop containing nucleotide triphosphate hydrolases"/>
    <property type="match status" value="1"/>
</dbReference>
<dbReference type="Pfam" id="PF13335">
    <property type="entry name" value="Mg_chelatase_C"/>
    <property type="match status" value="1"/>
</dbReference>
<dbReference type="GO" id="GO:0005524">
    <property type="term" value="F:ATP binding"/>
    <property type="evidence" value="ECO:0007669"/>
    <property type="project" value="UniProtKB-KW"/>
</dbReference>
<dbReference type="AlphaFoldDB" id="A0A9D9I645"/>
<dbReference type="PANTHER" id="PTHR32039:SF7">
    <property type="entry name" value="COMPETENCE PROTEIN COMM"/>
    <property type="match status" value="1"/>
</dbReference>
<dbReference type="GO" id="GO:0003677">
    <property type="term" value="F:DNA binding"/>
    <property type="evidence" value="ECO:0007669"/>
    <property type="project" value="InterPro"/>
</dbReference>
<protein>
    <submittedName>
        <fullName evidence="5">YifB family Mg chelatase-like AAA ATPase</fullName>
    </submittedName>
</protein>